<organism evidence="6 7">
    <name type="scientific">Muricoccus roseus</name>
    <dbReference type="NCBI Taxonomy" id="198092"/>
    <lineage>
        <taxon>Bacteria</taxon>
        <taxon>Pseudomonadati</taxon>
        <taxon>Pseudomonadota</taxon>
        <taxon>Alphaproteobacteria</taxon>
        <taxon>Acetobacterales</taxon>
        <taxon>Roseomonadaceae</taxon>
        <taxon>Muricoccus</taxon>
    </lineage>
</organism>
<dbReference type="STRING" id="198092.SAMN02745194_00671"/>
<evidence type="ECO:0000313" key="7">
    <source>
        <dbReference type="Proteomes" id="UP000184387"/>
    </source>
</evidence>
<sequence length="291" mass="30703">MAGSEGGEATAAPNPLAPDLLAPSGNPKNLVHSAAKVFAVLRAFGADLPELTVTEVATRAGLDRGTAFRLIHTLIALGYLRAVPGTRRFRLTLRCLELGFAALSANDLPGHAEPLLRELVPSLADAGSLGVIEGGEVVYLQRVQHGLDRSGVVRRPGTRVGAYATALGHAILAHFPRHRQIEHLEAVERVMLSERTVTDLDALLARMEAVRAQGYAVSDGENAYGLRTIAAPVLGTDGLPLAGVSLTIQAARQPIDAFVETALPHLRRLAEELTEGVRLSLGAIGVRRAGS</sequence>
<dbReference type="SMART" id="SM00346">
    <property type="entry name" value="HTH_ICLR"/>
    <property type="match status" value="1"/>
</dbReference>
<evidence type="ECO:0000256" key="1">
    <source>
        <dbReference type="ARBA" id="ARBA00023015"/>
    </source>
</evidence>
<dbReference type="InterPro" id="IPR014757">
    <property type="entry name" value="Tscrpt_reg_IclR_C"/>
</dbReference>
<proteinExistence type="predicted"/>
<dbReference type="PROSITE" id="PS51077">
    <property type="entry name" value="HTH_ICLR"/>
    <property type="match status" value="1"/>
</dbReference>
<dbReference type="RefSeq" id="WP_073131625.1">
    <property type="nucleotide sequence ID" value="NZ_FQZF01000003.1"/>
</dbReference>
<keyword evidence="3" id="KW-0804">Transcription</keyword>
<dbReference type="AlphaFoldDB" id="A0A1M6CDI1"/>
<dbReference type="OrthoDB" id="6057486at2"/>
<dbReference type="InterPro" id="IPR036390">
    <property type="entry name" value="WH_DNA-bd_sf"/>
</dbReference>
<dbReference type="PANTHER" id="PTHR30136">
    <property type="entry name" value="HELIX-TURN-HELIX TRANSCRIPTIONAL REGULATOR, ICLR FAMILY"/>
    <property type="match status" value="1"/>
</dbReference>
<name>A0A1M6CDI1_9PROT</name>
<dbReference type="GO" id="GO:0045892">
    <property type="term" value="P:negative regulation of DNA-templated transcription"/>
    <property type="evidence" value="ECO:0007669"/>
    <property type="project" value="TreeGrafter"/>
</dbReference>
<feature type="domain" description="HTH iclR-type" evidence="4">
    <location>
        <begin position="31"/>
        <end position="93"/>
    </location>
</feature>
<dbReference type="PROSITE" id="PS51078">
    <property type="entry name" value="ICLR_ED"/>
    <property type="match status" value="1"/>
</dbReference>
<dbReference type="InterPro" id="IPR029016">
    <property type="entry name" value="GAF-like_dom_sf"/>
</dbReference>
<dbReference type="InterPro" id="IPR050707">
    <property type="entry name" value="HTH_MetabolicPath_Reg"/>
</dbReference>
<keyword evidence="1" id="KW-0805">Transcription regulation</keyword>
<dbReference type="Pfam" id="PF09339">
    <property type="entry name" value="HTH_IclR"/>
    <property type="match status" value="1"/>
</dbReference>
<gene>
    <name evidence="6" type="ORF">SAMN02745194_00671</name>
</gene>
<evidence type="ECO:0000313" key="6">
    <source>
        <dbReference type="EMBL" id="SHI59069.1"/>
    </source>
</evidence>
<dbReference type="Gene3D" id="1.10.10.10">
    <property type="entry name" value="Winged helix-like DNA-binding domain superfamily/Winged helix DNA-binding domain"/>
    <property type="match status" value="1"/>
</dbReference>
<dbReference type="Pfam" id="PF01614">
    <property type="entry name" value="IclR_C"/>
    <property type="match status" value="1"/>
</dbReference>
<protein>
    <submittedName>
        <fullName evidence="6">Transcriptional regulator, IclR family</fullName>
    </submittedName>
</protein>
<dbReference type="Proteomes" id="UP000184387">
    <property type="component" value="Unassembled WGS sequence"/>
</dbReference>
<accession>A0A1M6CDI1</accession>
<evidence type="ECO:0000259" key="5">
    <source>
        <dbReference type="PROSITE" id="PS51078"/>
    </source>
</evidence>
<dbReference type="InterPro" id="IPR005471">
    <property type="entry name" value="Tscrpt_reg_IclR_N"/>
</dbReference>
<dbReference type="SUPFAM" id="SSF46785">
    <property type="entry name" value="Winged helix' DNA-binding domain"/>
    <property type="match status" value="1"/>
</dbReference>
<dbReference type="Gene3D" id="3.30.450.40">
    <property type="match status" value="1"/>
</dbReference>
<evidence type="ECO:0000259" key="4">
    <source>
        <dbReference type="PROSITE" id="PS51077"/>
    </source>
</evidence>
<dbReference type="EMBL" id="FQZF01000003">
    <property type="protein sequence ID" value="SHI59069.1"/>
    <property type="molecule type" value="Genomic_DNA"/>
</dbReference>
<dbReference type="GO" id="GO:0003677">
    <property type="term" value="F:DNA binding"/>
    <property type="evidence" value="ECO:0007669"/>
    <property type="project" value="UniProtKB-KW"/>
</dbReference>
<reference evidence="6 7" key="1">
    <citation type="submission" date="2016-11" db="EMBL/GenBank/DDBJ databases">
        <authorList>
            <person name="Jaros S."/>
            <person name="Januszkiewicz K."/>
            <person name="Wedrychowicz H."/>
        </authorList>
    </citation>
    <scope>NUCLEOTIDE SEQUENCE [LARGE SCALE GENOMIC DNA]</scope>
    <source>
        <strain evidence="6 7">DSM 14916</strain>
    </source>
</reference>
<dbReference type="GO" id="GO:0003700">
    <property type="term" value="F:DNA-binding transcription factor activity"/>
    <property type="evidence" value="ECO:0007669"/>
    <property type="project" value="TreeGrafter"/>
</dbReference>
<dbReference type="SUPFAM" id="SSF55781">
    <property type="entry name" value="GAF domain-like"/>
    <property type="match status" value="1"/>
</dbReference>
<keyword evidence="7" id="KW-1185">Reference proteome</keyword>
<dbReference type="InterPro" id="IPR036388">
    <property type="entry name" value="WH-like_DNA-bd_sf"/>
</dbReference>
<keyword evidence="2" id="KW-0238">DNA-binding</keyword>
<evidence type="ECO:0000256" key="3">
    <source>
        <dbReference type="ARBA" id="ARBA00023163"/>
    </source>
</evidence>
<dbReference type="PANTHER" id="PTHR30136:SF34">
    <property type="entry name" value="TRANSCRIPTIONAL REGULATOR"/>
    <property type="match status" value="1"/>
</dbReference>
<feature type="domain" description="IclR-ED" evidence="5">
    <location>
        <begin position="94"/>
        <end position="279"/>
    </location>
</feature>
<evidence type="ECO:0000256" key="2">
    <source>
        <dbReference type="ARBA" id="ARBA00023125"/>
    </source>
</evidence>